<protein>
    <recommendedName>
        <fullName evidence="2">Glycosyltransferase 2-like domain-containing protein</fullName>
    </recommendedName>
</protein>
<dbReference type="PANTHER" id="PTHR43685:SF2">
    <property type="entry name" value="GLYCOSYLTRANSFERASE 2-LIKE DOMAIN-CONTAINING PROTEIN"/>
    <property type="match status" value="1"/>
</dbReference>
<organism evidence="3 4">
    <name type="scientific">Sphaerisporangium flaviroseum</name>
    <dbReference type="NCBI Taxonomy" id="509199"/>
    <lineage>
        <taxon>Bacteria</taxon>
        <taxon>Bacillati</taxon>
        <taxon>Actinomycetota</taxon>
        <taxon>Actinomycetes</taxon>
        <taxon>Streptosporangiales</taxon>
        <taxon>Streptosporangiaceae</taxon>
        <taxon>Sphaerisporangium</taxon>
    </lineage>
</organism>
<dbReference type="RefSeq" id="WP_344934186.1">
    <property type="nucleotide sequence ID" value="NZ_BAAAZR010000001.1"/>
</dbReference>
<comment type="caution">
    <text evidence="3">The sequence shown here is derived from an EMBL/GenBank/DDBJ whole genome shotgun (WGS) entry which is preliminary data.</text>
</comment>
<dbReference type="Gene3D" id="3.90.550.10">
    <property type="entry name" value="Spore Coat Polysaccharide Biosynthesis Protein SpsA, Chain A"/>
    <property type="match status" value="1"/>
</dbReference>
<dbReference type="InterPro" id="IPR001173">
    <property type="entry name" value="Glyco_trans_2-like"/>
</dbReference>
<dbReference type="Proteomes" id="UP001500888">
    <property type="component" value="Unassembled WGS sequence"/>
</dbReference>
<feature type="compositionally biased region" description="Low complexity" evidence="1">
    <location>
        <begin position="220"/>
        <end position="229"/>
    </location>
</feature>
<dbReference type="PANTHER" id="PTHR43685">
    <property type="entry name" value="GLYCOSYLTRANSFERASE"/>
    <property type="match status" value="1"/>
</dbReference>
<dbReference type="InterPro" id="IPR029044">
    <property type="entry name" value="Nucleotide-diphossugar_trans"/>
</dbReference>
<feature type="domain" description="Glycosyltransferase 2-like" evidence="2">
    <location>
        <begin position="435"/>
        <end position="534"/>
    </location>
</feature>
<feature type="region of interest" description="Disordered" evidence="1">
    <location>
        <begin position="208"/>
        <end position="231"/>
    </location>
</feature>
<evidence type="ECO:0000313" key="4">
    <source>
        <dbReference type="Proteomes" id="UP001500888"/>
    </source>
</evidence>
<dbReference type="Pfam" id="PF00535">
    <property type="entry name" value="Glycos_transf_2"/>
    <property type="match status" value="1"/>
</dbReference>
<dbReference type="EMBL" id="BAAAZR010000001">
    <property type="protein sequence ID" value="GAA3791136.1"/>
    <property type="molecule type" value="Genomic_DNA"/>
</dbReference>
<evidence type="ECO:0000313" key="3">
    <source>
        <dbReference type="EMBL" id="GAA3791136.1"/>
    </source>
</evidence>
<evidence type="ECO:0000259" key="2">
    <source>
        <dbReference type="Pfam" id="PF00535"/>
    </source>
</evidence>
<reference evidence="4" key="1">
    <citation type="journal article" date="2019" name="Int. J. Syst. Evol. Microbiol.">
        <title>The Global Catalogue of Microorganisms (GCM) 10K type strain sequencing project: providing services to taxonomists for standard genome sequencing and annotation.</title>
        <authorList>
            <consortium name="The Broad Institute Genomics Platform"/>
            <consortium name="The Broad Institute Genome Sequencing Center for Infectious Disease"/>
            <person name="Wu L."/>
            <person name="Ma J."/>
        </authorList>
    </citation>
    <scope>NUCLEOTIDE SEQUENCE [LARGE SCALE GENOMIC DNA]</scope>
    <source>
        <strain evidence="4">JCM 16908</strain>
    </source>
</reference>
<name>A0ABP7HEU9_9ACTN</name>
<proteinExistence type="predicted"/>
<evidence type="ECO:0000256" key="1">
    <source>
        <dbReference type="SAM" id="MobiDB-lite"/>
    </source>
</evidence>
<dbReference type="SUPFAM" id="SSF53448">
    <property type="entry name" value="Nucleotide-diphospho-sugar transferases"/>
    <property type="match status" value="1"/>
</dbReference>
<dbReference type="InterPro" id="IPR050834">
    <property type="entry name" value="Glycosyltransf_2"/>
</dbReference>
<accession>A0ABP7HEU9</accession>
<sequence>MTGGLVSAEMRDELTRGGGKVAVVVAGVDPADLDDLLPGVAFEAADVDDMGPHPWAMSDPSAVVVVARTPTDLRRAVTVSAALPSALMVGVIVLEAPAWCDAPGVPLSPGLGRRFLREVGVSRYGYTGWRVRARFSHPQPAAEVAAAVARSFGGHHLNGYPLPMAGLAGPGLAGWRPGDPNVTFADERGPVPDRSNVPSADLAIRAVPPAHAAPGPPEATAPEAPAAPGDGWIDERVHAVDRPAKITWERFGSPGGYQALRDTVFEPDAVPPVDERSVNPRGFLRTPSRGVGDLVQYDGRWEVHIEDQVLVRLAASGGVTDADAGRLRRLRGVRVGWRPAHTGPIAAVRAVAGLAAAGVPLLSDAPPAWAAQALGPELAARLTAATEHDLADDLRREEHSVRLRRTALRTHGTTARWRAMAARAGIAVPAAPTISVIMCTRRADLVPFALAQIARQREVELEVILTLHGVPARDPDVLRAVAAFDRPITIVEADADLPFGVVLNQAAGQARGTFLAKWDDDDWYGPDHLADTMLAQSYSGAELVGAASEFFYLQQIDVTIRRNWTSETMSDHVAGGTFVVSRSVFESLGGFRPVARSVDIQFFQDLLRAGGGIYRTHGLGFVARRAARGRHTWQEPVGYFLARAKEQWRGFRPSRLMEWEQ</sequence>
<gene>
    <name evidence="3" type="ORF">GCM10022226_07640</name>
</gene>
<dbReference type="CDD" id="cd00761">
    <property type="entry name" value="Glyco_tranf_GTA_type"/>
    <property type="match status" value="1"/>
</dbReference>
<keyword evidence="4" id="KW-1185">Reference proteome</keyword>